<proteinExistence type="predicted"/>
<evidence type="ECO:0000313" key="2">
    <source>
        <dbReference type="Proteomes" id="UP001305630"/>
    </source>
</evidence>
<dbReference type="EMBL" id="OR475273">
    <property type="protein sequence ID" value="WNM67148.1"/>
    <property type="molecule type" value="Genomic_DNA"/>
</dbReference>
<name>A0AA96K1K0_9CAUD</name>
<protein>
    <submittedName>
        <fullName evidence="1">Uncharacterized protein</fullName>
    </submittedName>
</protein>
<organism evidence="1 2">
    <name type="scientific">Gordonia phage Erutan</name>
    <dbReference type="NCBI Taxonomy" id="3043913"/>
    <lineage>
        <taxon>Viruses</taxon>
        <taxon>Duplodnaviria</taxon>
        <taxon>Heunggongvirae</taxon>
        <taxon>Uroviricota</taxon>
        <taxon>Caudoviricetes</taxon>
        <taxon>Dovevirinae</taxon>
        <taxon>Lambovirus</taxon>
        <taxon>Lambovirus erutan</taxon>
    </lineage>
</organism>
<sequence>MDGDLGWDVQQVSEGHVHVMPTEDTAPHIMHQSCPCHVKLEMPVFRGEDGELKAGRNYIHNAWDGRR</sequence>
<reference evidence="1 2" key="1">
    <citation type="submission" date="2023-08" db="EMBL/GenBank/DDBJ databases">
        <authorList>
            <person name="Johnson K.L."/>
            <person name="Barnes O.A."/>
            <person name="Oesch R.P."/>
            <person name="Patterson N.C."/>
            <person name="Workman C.J."/>
            <person name="Goncz K."/>
            <person name="Sharbrough J."/>
            <person name="Deveaux L.C."/>
            <person name="Warner M.H."/>
            <person name="Ko C."/>
            <person name="Russell D.A."/>
            <person name="Jacobs-Sera D."/>
            <person name="Hatfull G.F."/>
        </authorList>
    </citation>
    <scope>NUCLEOTIDE SEQUENCE [LARGE SCALE GENOMIC DNA]</scope>
</reference>
<keyword evidence="2" id="KW-1185">Reference proteome</keyword>
<gene>
    <name evidence="1" type="primary">1</name>
    <name evidence="1" type="ORF">SEA_ERUTAN_1</name>
</gene>
<accession>A0AA96K1K0</accession>
<evidence type="ECO:0000313" key="1">
    <source>
        <dbReference type="EMBL" id="WNM67148.1"/>
    </source>
</evidence>
<dbReference type="Proteomes" id="UP001305630">
    <property type="component" value="Segment"/>
</dbReference>